<feature type="compositionally biased region" description="Polar residues" evidence="1">
    <location>
        <begin position="32"/>
        <end position="44"/>
    </location>
</feature>
<dbReference type="AlphaFoldDB" id="A0A1L7WKQ3"/>
<proteinExistence type="predicted"/>
<name>A0A1L7WKQ3_9HELO</name>
<feature type="region of interest" description="Disordered" evidence="1">
    <location>
        <begin position="1"/>
        <end position="71"/>
    </location>
</feature>
<gene>
    <name evidence="2" type="ORF">PAC_03223</name>
</gene>
<dbReference type="Proteomes" id="UP000184330">
    <property type="component" value="Unassembled WGS sequence"/>
</dbReference>
<dbReference type="EMBL" id="FJOG01000003">
    <property type="protein sequence ID" value="CZR53345.1"/>
    <property type="molecule type" value="Genomic_DNA"/>
</dbReference>
<keyword evidence="3" id="KW-1185">Reference proteome</keyword>
<feature type="compositionally biased region" description="Polar residues" evidence="1">
    <location>
        <begin position="1"/>
        <end position="14"/>
    </location>
</feature>
<organism evidence="2 3">
    <name type="scientific">Phialocephala subalpina</name>
    <dbReference type="NCBI Taxonomy" id="576137"/>
    <lineage>
        <taxon>Eukaryota</taxon>
        <taxon>Fungi</taxon>
        <taxon>Dikarya</taxon>
        <taxon>Ascomycota</taxon>
        <taxon>Pezizomycotina</taxon>
        <taxon>Leotiomycetes</taxon>
        <taxon>Helotiales</taxon>
        <taxon>Mollisiaceae</taxon>
        <taxon>Phialocephala</taxon>
        <taxon>Phialocephala fortinii species complex</taxon>
    </lineage>
</organism>
<evidence type="ECO:0000256" key="1">
    <source>
        <dbReference type="SAM" id="MobiDB-lite"/>
    </source>
</evidence>
<accession>A0A1L7WKQ3</accession>
<protein>
    <submittedName>
        <fullName evidence="2">Uncharacterized protein</fullName>
    </submittedName>
</protein>
<evidence type="ECO:0000313" key="3">
    <source>
        <dbReference type="Proteomes" id="UP000184330"/>
    </source>
</evidence>
<evidence type="ECO:0000313" key="2">
    <source>
        <dbReference type="EMBL" id="CZR53345.1"/>
    </source>
</evidence>
<reference evidence="2 3" key="1">
    <citation type="submission" date="2016-03" db="EMBL/GenBank/DDBJ databases">
        <authorList>
            <person name="Ploux O."/>
        </authorList>
    </citation>
    <scope>NUCLEOTIDE SEQUENCE [LARGE SCALE GENOMIC DNA]</scope>
    <source>
        <strain evidence="2 3">UAMH 11012</strain>
    </source>
</reference>
<sequence length="210" mass="24208">MGASNSKTRFQNSTAPPPPPPYQEKYYDRYSPSRNSPSSEARTPTPSPLKASPPKARYTKNTPPTASPSRKIIRWGDVSQWKWSTNQCREWLSAVFIDSFNLQPLESADLARNLKEMEQIYTARHLTGGSRTSEVIEAMLVHDALLCKPRACAIPKNIYFDCKQFDKSFKDRVNEEMLKKYAKKKKLERIARSRGLSRRILMFNKLDNLY</sequence>
<feature type="compositionally biased region" description="Polar residues" evidence="1">
    <location>
        <begin position="59"/>
        <end position="68"/>
    </location>
</feature>